<dbReference type="AlphaFoldDB" id="A0A1B5L8N3"/>
<keyword evidence="5" id="KW-0325">Glycoprotein</keyword>
<organism evidence="6 7">
    <name type="scientific">Ustilaginoidea virens</name>
    <name type="common">Rice false smut fungus</name>
    <name type="synonym">Villosiclava virens</name>
    <dbReference type="NCBI Taxonomy" id="1159556"/>
    <lineage>
        <taxon>Eukaryota</taxon>
        <taxon>Fungi</taxon>
        <taxon>Dikarya</taxon>
        <taxon>Ascomycota</taxon>
        <taxon>Pezizomycotina</taxon>
        <taxon>Sordariomycetes</taxon>
        <taxon>Hypocreomycetidae</taxon>
        <taxon>Hypocreales</taxon>
        <taxon>Clavicipitaceae</taxon>
        <taxon>Ustilaginoidea</taxon>
    </lineage>
</organism>
<dbReference type="EMBL" id="BBTG02000063">
    <property type="protein sequence ID" value="GAO18984.1"/>
    <property type="molecule type" value="Genomic_DNA"/>
</dbReference>
<dbReference type="InterPro" id="IPR029058">
    <property type="entry name" value="AB_hydrolase_fold"/>
</dbReference>
<keyword evidence="4" id="KW-0378">Hydrolase</keyword>
<dbReference type="PANTHER" id="PTHR11010:SF23">
    <property type="entry name" value="SERINE PEPTIDASE"/>
    <property type="match status" value="1"/>
</dbReference>
<protein>
    <recommendedName>
        <fullName evidence="8">Serine peptidase</fullName>
    </recommendedName>
</protein>
<name>A0A1B5L8N3_USTVR</name>
<evidence type="ECO:0000313" key="6">
    <source>
        <dbReference type="EMBL" id="GAO18984.1"/>
    </source>
</evidence>
<proteinExistence type="inferred from homology"/>
<accession>A0A1B5L8N3</accession>
<dbReference type="Proteomes" id="UP000054053">
    <property type="component" value="Unassembled WGS sequence"/>
</dbReference>
<comment type="caution">
    <text evidence="6">The sequence shown here is derived from an EMBL/GenBank/DDBJ whole genome shotgun (WGS) entry which is preliminary data.</text>
</comment>
<evidence type="ECO:0000256" key="3">
    <source>
        <dbReference type="ARBA" id="ARBA00022729"/>
    </source>
</evidence>
<comment type="similarity">
    <text evidence="1">Belongs to the peptidase S28 family.</text>
</comment>
<gene>
    <name evidence="6" type="ORF">UVI_02060570</name>
</gene>
<dbReference type="GO" id="GO:0006508">
    <property type="term" value="P:proteolysis"/>
    <property type="evidence" value="ECO:0007669"/>
    <property type="project" value="UniProtKB-KW"/>
</dbReference>
<evidence type="ECO:0000256" key="1">
    <source>
        <dbReference type="ARBA" id="ARBA00011079"/>
    </source>
</evidence>
<dbReference type="GO" id="GO:0070008">
    <property type="term" value="F:serine-type exopeptidase activity"/>
    <property type="evidence" value="ECO:0007669"/>
    <property type="project" value="InterPro"/>
</dbReference>
<evidence type="ECO:0008006" key="8">
    <source>
        <dbReference type="Google" id="ProtNLM"/>
    </source>
</evidence>
<dbReference type="Gene3D" id="3.40.50.1820">
    <property type="entry name" value="alpha/beta hydrolase"/>
    <property type="match status" value="1"/>
</dbReference>
<evidence type="ECO:0000313" key="7">
    <source>
        <dbReference type="Proteomes" id="UP000054053"/>
    </source>
</evidence>
<evidence type="ECO:0000256" key="5">
    <source>
        <dbReference type="ARBA" id="ARBA00023180"/>
    </source>
</evidence>
<keyword evidence="2" id="KW-0645">Protease</keyword>
<dbReference type="SUPFAM" id="SSF53474">
    <property type="entry name" value="alpha/beta-Hydrolases"/>
    <property type="match status" value="1"/>
</dbReference>
<dbReference type="Pfam" id="PF05577">
    <property type="entry name" value="Peptidase_S28"/>
    <property type="match status" value="1"/>
</dbReference>
<reference evidence="7" key="1">
    <citation type="journal article" date="2016" name="Genome Announc.">
        <title>Genome sequence of Ustilaginoidea virens IPU010, a rice pathogenic fungus causing false smut.</title>
        <authorList>
            <person name="Kumagai T."/>
            <person name="Ishii T."/>
            <person name="Terai G."/>
            <person name="Umemura M."/>
            <person name="Machida M."/>
            <person name="Asai K."/>
        </authorList>
    </citation>
    <scope>NUCLEOTIDE SEQUENCE [LARGE SCALE GENOMIC DNA]</scope>
    <source>
        <strain evidence="7">IPU010</strain>
    </source>
</reference>
<dbReference type="GO" id="GO:0008239">
    <property type="term" value="F:dipeptidyl-peptidase activity"/>
    <property type="evidence" value="ECO:0007669"/>
    <property type="project" value="TreeGrafter"/>
</dbReference>
<evidence type="ECO:0000256" key="4">
    <source>
        <dbReference type="ARBA" id="ARBA00022801"/>
    </source>
</evidence>
<evidence type="ECO:0000256" key="2">
    <source>
        <dbReference type="ARBA" id="ARBA00022670"/>
    </source>
</evidence>
<keyword evidence="3" id="KW-0732">Signal</keyword>
<dbReference type="InterPro" id="IPR008758">
    <property type="entry name" value="Peptidase_S28"/>
</dbReference>
<sequence length="399" mass="44666">MHLLNATFQQLIDHSNPGLGSFSQLYWYNTEFYAGPGSPIIVSAPQEAHDTSGLVLDTALPGRFGKANSAAVISLQHRYYGDSAPFQDLTLPNLRYLSVNNSVQDLVYFARNVQLPFDKGGASGPGRAPWVLAGCSYAGSLAYWVQRFAPGTFWAYYSSCAPVQAISDFWQYFQPIQEALPANCSRDLRKAVEHIDGVLSNGTEEAQAALKTDFGFDGTVRNDVFGDWIAQPLLRWQDTELHDNGVVNPVYRFCDYLEDAFRLVSKFFNLDYRRQQCRDRFPGRVGLDAGRTVERFNEWTGGWDAVGNTTRLMWVNGQHDPWRSASVSSDYRPGGPLRSTEEAPVWVLPGAAHCNDFNMANAEASAEGGKVMGEVLETMRRWVGEFYRQRSMEADWESG</sequence>
<dbReference type="PANTHER" id="PTHR11010">
    <property type="entry name" value="PROTEASE S28 PRO-X CARBOXYPEPTIDASE-RELATED"/>
    <property type="match status" value="1"/>
</dbReference>